<dbReference type="PANTHER" id="PTHR23306">
    <property type="entry name" value="TUMOR SUSCEPTIBILITY GENE 101 PROTEIN-RELATED"/>
    <property type="match status" value="1"/>
</dbReference>
<evidence type="ECO:0000259" key="11">
    <source>
        <dbReference type="PROSITE" id="PS51322"/>
    </source>
</evidence>
<protein>
    <recommendedName>
        <fullName evidence="14">UEV domain-containing protein</fullName>
    </recommendedName>
</protein>
<dbReference type="PROSITE" id="PS51322">
    <property type="entry name" value="UEV"/>
    <property type="match status" value="1"/>
</dbReference>
<dbReference type="AlphaFoldDB" id="A0A2T9YH27"/>
<evidence type="ECO:0000256" key="6">
    <source>
        <dbReference type="ARBA" id="ARBA00023054"/>
    </source>
</evidence>
<evidence type="ECO:0000256" key="7">
    <source>
        <dbReference type="PROSITE-ProRule" id="PRU00644"/>
    </source>
</evidence>
<proteinExistence type="inferred from homology"/>
<dbReference type="CDD" id="cd11685">
    <property type="entry name" value="UEV_TSG101-like"/>
    <property type="match status" value="1"/>
</dbReference>
<dbReference type="GO" id="GO:0043162">
    <property type="term" value="P:ubiquitin-dependent protein catabolic process via the multivesicular body sorting pathway"/>
    <property type="evidence" value="ECO:0007669"/>
    <property type="project" value="UniProtKB-ARBA"/>
</dbReference>
<keyword evidence="5 7" id="KW-0653">Protein transport</keyword>
<evidence type="ECO:0000256" key="5">
    <source>
        <dbReference type="ARBA" id="ARBA00022927"/>
    </source>
</evidence>
<name>A0A2T9YH27_9FUNG</name>
<dbReference type="GO" id="GO:0072666">
    <property type="term" value="P:establishment of protein localization to vacuole"/>
    <property type="evidence" value="ECO:0007669"/>
    <property type="project" value="UniProtKB-ARBA"/>
</dbReference>
<feature type="region of interest" description="Disordered" evidence="9">
    <location>
        <begin position="242"/>
        <end position="297"/>
    </location>
</feature>
<accession>A0A2T9YH27</accession>
<dbReference type="PROSITE" id="PS51312">
    <property type="entry name" value="SB"/>
    <property type="match status" value="1"/>
</dbReference>
<sequence length="569" mass="63496">MSTDSDQLNKWLSDISKNMLASPKRGSNLIEHALTTWLSLLPRVEEYIFPNGTRQSLLNLYGTIPVNFMNSTFNIPVSIWFTRDFPKKPPHFYVTPTPDMVLKKSTNVKKRGRVITSYIEQWDKDDKDMTLFSLINQVISIFSQQPPVFAKPPNYISGGDSDSDTENAQNSIDLVPTLKKENVSKPQTNIDIAGTSVIKNNDKHALPSSTIDIIKTIESMKMSNNTKPINLKVNMSDSVSATNSNGLAPQSLPANSASINTPLKFKPQPHKPTKLNDSSASLNSNSQINSNSLKSDYVLPTTGNNTKIFTDEADGHNVASIDLADPNPQASPMHQLPSIPLDSSKIQKNNSFANAMAKDILENQNFSSSLPNSQQFYAVKAENSLQSSLLDSEIPNDDEKRLLGYKVAIVDKLGETMYEFRELHSKLNHNLLKDCSELHSCAAIASLEEKELQNLNKNLDKNISILSSSVQKLKENKENINNILLQIKNEDIEQLEPENLFSGADIISEQCIKVSSEIHAIEDAFYYLGKFLDNGQIELSIYLKHVRKLAQKLFFAKALQNKIINTLNL</sequence>
<dbReference type="InterPro" id="IPR052070">
    <property type="entry name" value="ESCRT-I_UEV_domain"/>
</dbReference>
<comment type="similarity">
    <text evidence="2">Belongs to the ubiquitin-conjugating enzyme family. UEV subfamily.</text>
</comment>
<dbReference type="EMBL" id="MBFR01000193">
    <property type="protein sequence ID" value="PVU91584.1"/>
    <property type="molecule type" value="Genomic_DNA"/>
</dbReference>
<dbReference type="InterPro" id="IPR037202">
    <property type="entry name" value="ESCRT_assembly_dom"/>
</dbReference>
<dbReference type="OrthoDB" id="306304at2759"/>
<feature type="domain" description="SB" evidence="10">
    <location>
        <begin position="505"/>
        <end position="569"/>
    </location>
</feature>
<evidence type="ECO:0000259" key="10">
    <source>
        <dbReference type="PROSITE" id="PS51312"/>
    </source>
</evidence>
<dbReference type="SUPFAM" id="SSF54495">
    <property type="entry name" value="UBC-like"/>
    <property type="match status" value="1"/>
</dbReference>
<feature type="compositionally biased region" description="Polar residues" evidence="9">
    <location>
        <begin position="242"/>
        <end position="261"/>
    </location>
</feature>
<comment type="caution">
    <text evidence="12">The sequence shown here is derived from an EMBL/GenBank/DDBJ whole genome shotgun (WGS) entry which is preliminary data.</text>
</comment>
<evidence type="ECO:0000256" key="4">
    <source>
        <dbReference type="ARBA" id="ARBA00022753"/>
    </source>
</evidence>
<dbReference type="InterPro" id="IPR017916">
    <property type="entry name" value="SB_dom"/>
</dbReference>
<feature type="coiled-coil region" evidence="8">
    <location>
        <begin position="456"/>
        <end position="490"/>
    </location>
</feature>
<dbReference type="GO" id="GO:0015031">
    <property type="term" value="P:protein transport"/>
    <property type="evidence" value="ECO:0007669"/>
    <property type="project" value="UniProtKB-UniRule"/>
</dbReference>
<evidence type="ECO:0000256" key="2">
    <source>
        <dbReference type="ARBA" id="ARBA00009594"/>
    </source>
</evidence>
<gene>
    <name evidence="12" type="ORF">BB561_004326</name>
</gene>
<dbReference type="PANTHER" id="PTHR23306:SF3">
    <property type="entry name" value="TUMOR SUPPRESSOR PROTEIN 101"/>
    <property type="match status" value="1"/>
</dbReference>
<evidence type="ECO:0000256" key="9">
    <source>
        <dbReference type="SAM" id="MobiDB-lite"/>
    </source>
</evidence>
<evidence type="ECO:0000313" key="12">
    <source>
        <dbReference type="EMBL" id="PVU91584.1"/>
    </source>
</evidence>
<dbReference type="Proteomes" id="UP000245383">
    <property type="component" value="Unassembled WGS sequence"/>
</dbReference>
<evidence type="ECO:0000313" key="13">
    <source>
        <dbReference type="Proteomes" id="UP000245383"/>
    </source>
</evidence>
<dbReference type="InterPro" id="IPR016135">
    <property type="entry name" value="UBQ-conjugating_enzyme/RWD"/>
</dbReference>
<keyword evidence="13" id="KW-1185">Reference proteome</keyword>
<dbReference type="Gene3D" id="6.10.140.820">
    <property type="match status" value="1"/>
</dbReference>
<dbReference type="Pfam" id="PF05743">
    <property type="entry name" value="UEV"/>
    <property type="match status" value="1"/>
</dbReference>
<dbReference type="STRING" id="133385.A0A2T9YH27"/>
<evidence type="ECO:0000256" key="1">
    <source>
        <dbReference type="ARBA" id="ARBA00004177"/>
    </source>
</evidence>
<dbReference type="SUPFAM" id="SSF140111">
    <property type="entry name" value="Endosomal sorting complex assembly domain"/>
    <property type="match status" value="1"/>
</dbReference>
<dbReference type="GO" id="GO:0000813">
    <property type="term" value="C:ESCRT I complex"/>
    <property type="evidence" value="ECO:0007669"/>
    <property type="project" value="TreeGrafter"/>
</dbReference>
<dbReference type="InterPro" id="IPR008883">
    <property type="entry name" value="UEV_N"/>
</dbReference>
<evidence type="ECO:0000256" key="3">
    <source>
        <dbReference type="ARBA" id="ARBA00022448"/>
    </source>
</evidence>
<keyword evidence="4" id="KW-0967">Endosome</keyword>
<organism evidence="12 13">
    <name type="scientific">Smittium simulii</name>
    <dbReference type="NCBI Taxonomy" id="133385"/>
    <lineage>
        <taxon>Eukaryota</taxon>
        <taxon>Fungi</taxon>
        <taxon>Fungi incertae sedis</taxon>
        <taxon>Zoopagomycota</taxon>
        <taxon>Kickxellomycotina</taxon>
        <taxon>Harpellomycetes</taxon>
        <taxon>Harpellales</taxon>
        <taxon>Legeriomycetaceae</taxon>
        <taxon>Smittium</taxon>
    </lineage>
</organism>
<keyword evidence="3 7" id="KW-0813">Transport</keyword>
<feature type="domain" description="UEV" evidence="11">
    <location>
        <begin position="7"/>
        <end position="152"/>
    </location>
</feature>
<evidence type="ECO:0000256" key="8">
    <source>
        <dbReference type="SAM" id="Coils"/>
    </source>
</evidence>
<dbReference type="Pfam" id="PF09454">
    <property type="entry name" value="Vps23_core"/>
    <property type="match status" value="1"/>
</dbReference>
<reference evidence="12 13" key="1">
    <citation type="journal article" date="2018" name="MBio">
        <title>Comparative Genomics Reveals the Core Gene Toolbox for the Fungus-Insect Symbiosis.</title>
        <authorList>
            <person name="Wang Y."/>
            <person name="Stata M."/>
            <person name="Wang W."/>
            <person name="Stajich J.E."/>
            <person name="White M.M."/>
            <person name="Moncalvo J.M."/>
        </authorList>
    </citation>
    <scope>NUCLEOTIDE SEQUENCE [LARGE SCALE GENOMIC DNA]</scope>
    <source>
        <strain evidence="12 13">SWE-8-4</strain>
    </source>
</reference>
<keyword evidence="6 8" id="KW-0175">Coiled coil</keyword>
<dbReference type="Gene3D" id="3.10.110.10">
    <property type="entry name" value="Ubiquitin Conjugating Enzyme"/>
    <property type="match status" value="1"/>
</dbReference>
<dbReference type="GO" id="GO:0043130">
    <property type="term" value="F:ubiquitin binding"/>
    <property type="evidence" value="ECO:0007669"/>
    <property type="project" value="TreeGrafter"/>
</dbReference>
<feature type="compositionally biased region" description="Low complexity" evidence="9">
    <location>
        <begin position="275"/>
        <end position="295"/>
    </location>
</feature>
<comment type="subcellular location">
    <subcellularLocation>
        <location evidence="1">Endosome</location>
    </subcellularLocation>
</comment>
<evidence type="ECO:0008006" key="14">
    <source>
        <dbReference type="Google" id="ProtNLM"/>
    </source>
</evidence>